<evidence type="ECO:0000313" key="4">
    <source>
        <dbReference type="Proteomes" id="UP000247476"/>
    </source>
</evidence>
<comment type="caution">
    <text evidence="3">The sequence shown here is derived from an EMBL/GenBank/DDBJ whole genome shotgun (WGS) entry which is preliminary data.</text>
</comment>
<dbReference type="EMBL" id="QJVJ01000032">
    <property type="protein sequence ID" value="PYI49932.1"/>
    <property type="molecule type" value="Genomic_DNA"/>
</dbReference>
<feature type="transmembrane region" description="Helical" evidence="1">
    <location>
        <begin position="159"/>
        <end position="179"/>
    </location>
</feature>
<evidence type="ECO:0000313" key="3">
    <source>
        <dbReference type="EMBL" id="PYI49932.1"/>
    </source>
</evidence>
<feature type="transmembrane region" description="Helical" evidence="1">
    <location>
        <begin position="6"/>
        <end position="24"/>
    </location>
</feature>
<dbReference type="PANTHER" id="PTHR43592">
    <property type="entry name" value="CAAX AMINO TERMINAL PROTEASE"/>
    <property type="match status" value="1"/>
</dbReference>
<evidence type="ECO:0000259" key="2">
    <source>
        <dbReference type="Pfam" id="PF02517"/>
    </source>
</evidence>
<dbReference type="InterPro" id="IPR003675">
    <property type="entry name" value="Rce1/LyrA-like_dom"/>
</dbReference>
<sequence length="241" mass="26200">MFPSGDSMIVSHLVAAIVLIAMPIRSIYDTRALRAPSSPYRKAYTYIGVSLILWALTAAVWLEYGLADTWRYGGGSLPIGASRLLVGVVLVYFAAQILLPLALGLHADFRSAMKQSYASRSFVLPVTRAETWLYAWTAITVGICEEVLFRAFLPAYLQAAPYGLGYGTAFLAAAVLFGLSHFLQGVSGIVQTFVAAILFGYLYYATGSLLVPVVIHALYDLRIIAIARIVTRHADDIKSPS</sequence>
<accession>A0A2V5JV27</accession>
<protein>
    <recommendedName>
        <fullName evidence="2">CAAX prenyl protease 2/Lysostaphin resistance protein A-like domain-containing protein</fullName>
    </recommendedName>
</protein>
<reference evidence="3 4" key="1">
    <citation type="submission" date="2018-05" db="EMBL/GenBank/DDBJ databases">
        <title>Paenibacillus flagellatus sp. nov., isolated from selenium mineral soil.</title>
        <authorList>
            <person name="Dai X."/>
        </authorList>
    </citation>
    <scope>NUCLEOTIDE SEQUENCE [LARGE SCALE GENOMIC DNA]</scope>
    <source>
        <strain evidence="3 4">DXL2</strain>
    </source>
</reference>
<dbReference type="GO" id="GO:0004175">
    <property type="term" value="F:endopeptidase activity"/>
    <property type="evidence" value="ECO:0007669"/>
    <property type="project" value="UniProtKB-ARBA"/>
</dbReference>
<feature type="transmembrane region" description="Helical" evidence="1">
    <location>
        <begin position="84"/>
        <end position="105"/>
    </location>
</feature>
<feature type="transmembrane region" description="Helical" evidence="1">
    <location>
        <begin position="44"/>
        <end position="64"/>
    </location>
</feature>
<feature type="transmembrane region" description="Helical" evidence="1">
    <location>
        <begin position="132"/>
        <end position="153"/>
    </location>
</feature>
<dbReference type="PANTHER" id="PTHR43592:SF15">
    <property type="entry name" value="CAAX AMINO TERMINAL PROTEASE FAMILY PROTEIN"/>
    <property type="match status" value="1"/>
</dbReference>
<organism evidence="3 4">
    <name type="scientific">Paenibacillus flagellatus</name>
    <dbReference type="NCBI Taxonomy" id="2211139"/>
    <lineage>
        <taxon>Bacteria</taxon>
        <taxon>Bacillati</taxon>
        <taxon>Bacillota</taxon>
        <taxon>Bacilli</taxon>
        <taxon>Bacillales</taxon>
        <taxon>Paenibacillaceae</taxon>
        <taxon>Paenibacillus</taxon>
    </lineage>
</organism>
<evidence type="ECO:0000256" key="1">
    <source>
        <dbReference type="SAM" id="Phobius"/>
    </source>
</evidence>
<dbReference type="AlphaFoldDB" id="A0A2V5JV27"/>
<gene>
    <name evidence="3" type="ORF">DLM86_31625</name>
</gene>
<keyword evidence="4" id="KW-1185">Reference proteome</keyword>
<keyword evidence="1" id="KW-0472">Membrane</keyword>
<keyword evidence="1" id="KW-0812">Transmembrane</keyword>
<keyword evidence="1" id="KW-1133">Transmembrane helix</keyword>
<dbReference type="Proteomes" id="UP000247476">
    <property type="component" value="Unassembled WGS sequence"/>
</dbReference>
<feature type="domain" description="CAAX prenyl protease 2/Lysostaphin resistance protein A-like" evidence="2">
    <location>
        <begin position="130"/>
        <end position="221"/>
    </location>
</feature>
<dbReference type="GO" id="GO:0080120">
    <property type="term" value="P:CAAX-box protein maturation"/>
    <property type="evidence" value="ECO:0007669"/>
    <property type="project" value="UniProtKB-ARBA"/>
</dbReference>
<dbReference type="Pfam" id="PF02517">
    <property type="entry name" value="Rce1-like"/>
    <property type="match status" value="1"/>
</dbReference>
<name>A0A2V5JV27_9BACL</name>
<proteinExistence type="predicted"/>